<feature type="domain" description="CBS" evidence="2">
    <location>
        <begin position="66"/>
        <end position="127"/>
    </location>
</feature>
<evidence type="ECO:0000256" key="1">
    <source>
        <dbReference type="PROSITE-ProRule" id="PRU00703"/>
    </source>
</evidence>
<sequence length="220" mass="25707">MISTENYIIKDLKPLSPNDSLEKAMSLFDQSEFSHLAVVKKNVYEGTLVYEQLEQNPNSTSEIDKVRSLLHPIYVTEKMNWFEILQTFATHNCNALPVVDKDKTYLGYFELNDFLNIFKSTPFLHENGYILTIAKDMNDYSFSEITQIVETNNATLLGAFVSKIEDGQTEIVLKLSFHDINNTIQTFRRYGYRILNEFKEDKYIDYLNERSAYLDKYLNI</sequence>
<dbReference type="EMBL" id="JBHTMY010000002">
    <property type="protein sequence ID" value="MFD1314527.1"/>
    <property type="molecule type" value="Genomic_DNA"/>
</dbReference>
<evidence type="ECO:0000259" key="2">
    <source>
        <dbReference type="PROSITE" id="PS51371"/>
    </source>
</evidence>
<dbReference type="RefSeq" id="WP_377176216.1">
    <property type="nucleotide sequence ID" value="NZ_JBHTMY010000002.1"/>
</dbReference>
<protein>
    <submittedName>
        <fullName evidence="3">CBS domain-containing protein</fullName>
    </submittedName>
</protein>
<dbReference type="Proteomes" id="UP001597201">
    <property type="component" value="Unassembled WGS sequence"/>
</dbReference>
<reference evidence="4" key="1">
    <citation type="journal article" date="2019" name="Int. J. Syst. Evol. Microbiol.">
        <title>The Global Catalogue of Microorganisms (GCM) 10K type strain sequencing project: providing services to taxonomists for standard genome sequencing and annotation.</title>
        <authorList>
            <consortium name="The Broad Institute Genomics Platform"/>
            <consortium name="The Broad Institute Genome Sequencing Center for Infectious Disease"/>
            <person name="Wu L."/>
            <person name="Ma J."/>
        </authorList>
    </citation>
    <scope>NUCLEOTIDE SEQUENCE [LARGE SCALE GENOMIC DNA]</scope>
    <source>
        <strain evidence="4">CCUG 61485</strain>
    </source>
</reference>
<gene>
    <name evidence="3" type="ORF">ACFQ39_02775</name>
</gene>
<organism evidence="3 4">
    <name type="scientific">Namhaeicola litoreus</name>
    <dbReference type="NCBI Taxonomy" id="1052145"/>
    <lineage>
        <taxon>Bacteria</taxon>
        <taxon>Pseudomonadati</taxon>
        <taxon>Bacteroidota</taxon>
        <taxon>Flavobacteriia</taxon>
        <taxon>Flavobacteriales</taxon>
        <taxon>Flavobacteriaceae</taxon>
        <taxon>Namhaeicola</taxon>
    </lineage>
</organism>
<dbReference type="SMART" id="SM00116">
    <property type="entry name" value="CBS"/>
    <property type="match status" value="2"/>
</dbReference>
<proteinExistence type="predicted"/>
<dbReference type="InterPro" id="IPR000644">
    <property type="entry name" value="CBS_dom"/>
</dbReference>
<dbReference type="Gene3D" id="3.10.580.10">
    <property type="entry name" value="CBS-domain"/>
    <property type="match status" value="1"/>
</dbReference>
<name>A0ABW3XZW1_9FLAO</name>
<accession>A0ABW3XZW1</accession>
<dbReference type="InterPro" id="IPR046342">
    <property type="entry name" value="CBS_dom_sf"/>
</dbReference>
<evidence type="ECO:0000313" key="3">
    <source>
        <dbReference type="EMBL" id="MFD1314527.1"/>
    </source>
</evidence>
<dbReference type="SUPFAM" id="SSF54631">
    <property type="entry name" value="CBS-domain pair"/>
    <property type="match status" value="1"/>
</dbReference>
<dbReference type="PROSITE" id="PS51371">
    <property type="entry name" value="CBS"/>
    <property type="match status" value="1"/>
</dbReference>
<keyword evidence="4" id="KW-1185">Reference proteome</keyword>
<comment type="caution">
    <text evidence="3">The sequence shown here is derived from an EMBL/GenBank/DDBJ whole genome shotgun (WGS) entry which is preliminary data.</text>
</comment>
<evidence type="ECO:0000313" key="4">
    <source>
        <dbReference type="Proteomes" id="UP001597201"/>
    </source>
</evidence>
<keyword evidence="1" id="KW-0129">CBS domain</keyword>
<dbReference type="Pfam" id="PF00571">
    <property type="entry name" value="CBS"/>
    <property type="match status" value="2"/>
</dbReference>